<name>A0AAD2JZK2_9AGAR</name>
<feature type="compositionally biased region" description="Acidic residues" evidence="4">
    <location>
        <begin position="1074"/>
        <end position="1083"/>
    </location>
</feature>
<protein>
    <recommendedName>
        <fullName evidence="7">RNA polymerase II-associated protein</fullName>
    </recommendedName>
</protein>
<evidence type="ECO:0000313" key="6">
    <source>
        <dbReference type="Proteomes" id="UP001295794"/>
    </source>
</evidence>
<feature type="repeat" description="TPR" evidence="3">
    <location>
        <begin position="544"/>
        <end position="577"/>
    </location>
</feature>
<feature type="compositionally biased region" description="Basic and acidic residues" evidence="4">
    <location>
        <begin position="908"/>
        <end position="983"/>
    </location>
</feature>
<feature type="compositionally biased region" description="Basic residues" evidence="4">
    <location>
        <begin position="1040"/>
        <end position="1049"/>
    </location>
</feature>
<evidence type="ECO:0000256" key="2">
    <source>
        <dbReference type="ARBA" id="ARBA00022803"/>
    </source>
</evidence>
<dbReference type="InterPro" id="IPR031101">
    <property type="entry name" value="Ctr9"/>
</dbReference>
<keyword evidence="2 3" id="KW-0802">TPR repeat</keyword>
<dbReference type="InterPro" id="IPR011990">
    <property type="entry name" value="TPR-like_helical_dom_sf"/>
</dbReference>
<accession>A0AAD2JZK2</accession>
<evidence type="ECO:0000256" key="3">
    <source>
        <dbReference type="PROSITE-ProRule" id="PRU00339"/>
    </source>
</evidence>
<dbReference type="SUPFAM" id="SSF48452">
    <property type="entry name" value="TPR-like"/>
    <property type="match status" value="3"/>
</dbReference>
<proteinExistence type="predicted"/>
<dbReference type="GO" id="GO:0000993">
    <property type="term" value="F:RNA polymerase II complex binding"/>
    <property type="evidence" value="ECO:0007669"/>
    <property type="project" value="TreeGrafter"/>
</dbReference>
<dbReference type="PANTHER" id="PTHR14027">
    <property type="entry name" value="RNA POLYMERASE-ASSOCIATED PROTEIN CTR9"/>
    <property type="match status" value="1"/>
</dbReference>
<keyword evidence="6" id="KW-1185">Reference proteome</keyword>
<feature type="repeat" description="TPR" evidence="3">
    <location>
        <begin position="214"/>
        <end position="247"/>
    </location>
</feature>
<dbReference type="SMART" id="SM00028">
    <property type="entry name" value="TPR"/>
    <property type="match status" value="10"/>
</dbReference>
<comment type="caution">
    <text evidence="5">The sequence shown here is derived from an EMBL/GenBank/DDBJ whole genome shotgun (WGS) entry which is preliminary data.</text>
</comment>
<dbReference type="GO" id="GO:0016593">
    <property type="term" value="C:Cdc73/Paf1 complex"/>
    <property type="evidence" value="ECO:0007669"/>
    <property type="project" value="TreeGrafter"/>
</dbReference>
<dbReference type="EMBL" id="CAVNYO010000139">
    <property type="protein sequence ID" value="CAK5269124.1"/>
    <property type="molecule type" value="Genomic_DNA"/>
</dbReference>
<evidence type="ECO:0000256" key="1">
    <source>
        <dbReference type="ARBA" id="ARBA00022737"/>
    </source>
</evidence>
<dbReference type="Proteomes" id="UP001295794">
    <property type="component" value="Unassembled WGS sequence"/>
</dbReference>
<dbReference type="AlphaFoldDB" id="A0AAD2JZK2"/>
<dbReference type="PANTHER" id="PTHR14027:SF2">
    <property type="entry name" value="RNA POLYMERASE-ASSOCIATED PROTEIN CTR9 HOMOLOG"/>
    <property type="match status" value="1"/>
</dbReference>
<evidence type="ECO:0000313" key="5">
    <source>
        <dbReference type="EMBL" id="CAK5269124.1"/>
    </source>
</evidence>
<feature type="repeat" description="TPR" evidence="3">
    <location>
        <begin position="145"/>
        <end position="178"/>
    </location>
</feature>
<organism evidence="5 6">
    <name type="scientific">Mycena citricolor</name>
    <dbReference type="NCBI Taxonomy" id="2018698"/>
    <lineage>
        <taxon>Eukaryota</taxon>
        <taxon>Fungi</taxon>
        <taxon>Dikarya</taxon>
        <taxon>Basidiomycota</taxon>
        <taxon>Agaricomycotina</taxon>
        <taxon>Agaricomycetes</taxon>
        <taxon>Agaricomycetidae</taxon>
        <taxon>Agaricales</taxon>
        <taxon>Marasmiineae</taxon>
        <taxon>Mycenaceae</taxon>
        <taxon>Mycena</taxon>
    </lineage>
</organism>
<feature type="region of interest" description="Disordered" evidence="4">
    <location>
        <begin position="908"/>
        <end position="1083"/>
    </location>
</feature>
<dbReference type="Pfam" id="PF14559">
    <property type="entry name" value="TPR_19"/>
    <property type="match status" value="1"/>
</dbReference>
<evidence type="ECO:0008006" key="7">
    <source>
        <dbReference type="Google" id="ProtNLM"/>
    </source>
</evidence>
<gene>
    <name evidence="5" type="ORF">MYCIT1_LOCUS12616</name>
</gene>
<dbReference type="GO" id="GO:0006355">
    <property type="term" value="P:regulation of DNA-templated transcription"/>
    <property type="evidence" value="ECO:0007669"/>
    <property type="project" value="InterPro"/>
</dbReference>
<dbReference type="InterPro" id="IPR019734">
    <property type="entry name" value="TPR_rpt"/>
</dbReference>
<sequence>MDSMQSSPRTIDIALGGQEVITIDLDALDTVDEVLELLSEPTCQALEWVWTVVATEFWRRGSLESAEKVALAAEKFYKPLGRDQYMGPIWSLLANIKIAQASVAPKMILPEARHDVMKGQATKDELYQQAAGYSNSTLQLGFVQPLAFLTRGIQQLATRKLDEAMSSFNDVLQQQPTNLIALTGKGRILYAQRNYNEALKLFRRVLELNPRCSPDPRIGIGLCFWSLGHKDRARAAWQRSLDLNPKEWPADLLLGLDSINASKNEATPDGERAQLFTTGTKSVERAFKRNNKSAAAANALCEIFLRKGAYDRALKLAERAIQFADTITVLTEGYIRAARVCHAEGSRAYALKFFEAALQGQPKQVIAAVGLAQIHIQNDEMAAALHALDRLLQSSNVQISLEATAMLASLRAFPRPGVSSSDAAKERVKARELFERVIKTIDADEAKANTHGLSRTSRNIVNDVDLHVEIARLWQEENLDRTARALREAMRISESVGKPDPRILNNLGALQHLDGHLKPARELYENALTTAAGMHSETKEAISTSILYNLARVYEDEGTEDKAKDAYEKLLLRHPEYVDAKLRQAQMLASLNRHNDAHELIKQALAAQGSNLNVRAFYTCFLMQANLHKVAKEFVFATLKDVDKHDVYSLCAAGWILYHQSRESRETSQKATDERRRNFQRATEFFEKALHLDPMCAFAAQGLAIVTAEDALGTLSGVSSALSGSDEAQRRLKNSRDALDIFTKARESINDGSVHVNIGHCHYARDEFDRAIESYETASTRFYGGHNVPVLLCLCRSWYAKATKDVSFASMNTALSYVQRALHIQPNDKAVLYNIAMIQQKSAEMLFGLPTNKRTLRDLTRAIEHANNAQKLFASLAADKSDVVPYSRDLADQRRKYGDNLLRKSEEHLSAQRQYESEVQAKLDSARQRRQEEKDRLNAIERERSEAQRREAEKLAEERKVAREQAQEWTREIRVDSDEERERRPKKSRKQKAEGSGDEGEPKKKRRGKLMRRPGDGEDAGLAADEQLASEHDDEDGDRPKKRLSKKRAVRDEDEEEIVRPQKKQFKSKATVSDTDDEDVEMS</sequence>
<feature type="compositionally biased region" description="Basic residues" evidence="4">
    <location>
        <begin position="1003"/>
        <end position="1012"/>
    </location>
</feature>
<dbReference type="Gene3D" id="1.25.40.10">
    <property type="entry name" value="Tetratricopeptide repeat domain"/>
    <property type="match status" value="5"/>
</dbReference>
<evidence type="ECO:0000256" key="4">
    <source>
        <dbReference type="SAM" id="MobiDB-lite"/>
    </source>
</evidence>
<reference evidence="5" key="1">
    <citation type="submission" date="2023-11" db="EMBL/GenBank/DDBJ databases">
        <authorList>
            <person name="De Vega J J."/>
            <person name="De Vega J J."/>
        </authorList>
    </citation>
    <scope>NUCLEOTIDE SEQUENCE</scope>
</reference>
<dbReference type="Pfam" id="PF13432">
    <property type="entry name" value="TPR_16"/>
    <property type="match status" value="2"/>
</dbReference>
<keyword evidence="1" id="KW-0677">Repeat</keyword>
<dbReference type="GO" id="GO:0006368">
    <property type="term" value="P:transcription elongation by RNA polymerase II"/>
    <property type="evidence" value="ECO:0007669"/>
    <property type="project" value="TreeGrafter"/>
</dbReference>
<feature type="repeat" description="TPR" evidence="3">
    <location>
        <begin position="179"/>
        <end position="212"/>
    </location>
</feature>
<dbReference type="PROSITE" id="PS50293">
    <property type="entry name" value="TPR_REGION"/>
    <property type="match status" value="1"/>
</dbReference>
<dbReference type="PROSITE" id="PS50005">
    <property type="entry name" value="TPR"/>
    <property type="match status" value="4"/>
</dbReference>